<dbReference type="SUPFAM" id="SSF49265">
    <property type="entry name" value="Fibronectin type III"/>
    <property type="match status" value="1"/>
</dbReference>
<name>A0A0P1LIK6_9BACT</name>
<reference evidence="2 3" key="1">
    <citation type="submission" date="2015-11" db="EMBL/GenBank/DDBJ databases">
        <authorList>
            <person name="Zhang Y."/>
            <person name="Guo Z."/>
        </authorList>
    </citation>
    <scope>NUCLEOTIDE SEQUENCE [LARGE SCALE GENOMIC DNA]</scope>
    <source>
        <strain evidence="2">JGI-4</strain>
    </source>
</reference>
<accession>A0A0P1MAQ6</accession>
<organism evidence="2 3">
    <name type="scientific">Candidatus Kryptonium thompsonii</name>
    <dbReference type="NCBI Taxonomy" id="1633631"/>
    <lineage>
        <taxon>Bacteria</taxon>
        <taxon>Pseudomonadati</taxon>
        <taxon>Candidatus Kryptoniota</taxon>
        <taxon>Candidatus Kryptonium</taxon>
    </lineage>
</organism>
<sequence>MPKHVLFLCLCLFIFLSGCRREVQQLIEPDLIPPSPPQGLYVYFAGDGMVILIWQNNRESDLAFYKIYRSTDSVNFSFIAQTYENIFADKELDYDTTYYYYITAVDNSGNESEPSLTVKAKPINLYPPIQPLGLTVEAHNDINEIYINLSWYKNPDGDIKLYKIFRAQTQNFETVNSNLIGTSTTNFYRDTLNLSINQRYYYKIIAVDKGGLESKPSYEESDVILRSPELIKPENNAITGYNLTFKWEKVENATGYIIFISTSKFGNEIWKKVIYQEGSNDTISVSYSGSSLYNGKTYFWKVATFTKDENIINSISETRSFTVSVR</sequence>
<dbReference type="Gene3D" id="2.60.40.10">
    <property type="entry name" value="Immunoglobulins"/>
    <property type="match status" value="3"/>
</dbReference>
<evidence type="ECO:0008006" key="5">
    <source>
        <dbReference type="Google" id="ProtNLM"/>
    </source>
</evidence>
<dbReference type="InterPro" id="IPR003961">
    <property type="entry name" value="FN3_dom"/>
</dbReference>
<dbReference type="EMBL" id="CZVI01000001">
    <property type="protein sequence ID" value="CUS77430.1"/>
    <property type="molecule type" value="Genomic_DNA"/>
</dbReference>
<accession>A0A0P1NWP1</accession>
<dbReference type="CDD" id="cd00063">
    <property type="entry name" value="FN3"/>
    <property type="match status" value="1"/>
</dbReference>
<accession>A0A0P1MCI4</accession>
<dbReference type="EMBL" id="FAOP01000012">
    <property type="protein sequence ID" value="CUU09018.1"/>
    <property type="molecule type" value="Genomic_DNA"/>
</dbReference>
<dbReference type="STRING" id="1633631.GCA_001442925_02240"/>
<proteinExistence type="predicted"/>
<evidence type="ECO:0000313" key="3">
    <source>
        <dbReference type="Proteomes" id="UP000182011"/>
    </source>
</evidence>
<evidence type="ECO:0000313" key="2">
    <source>
        <dbReference type="EMBL" id="CUU09018.1"/>
    </source>
</evidence>
<gene>
    <name evidence="2" type="ORF">JGI4_02247</name>
    <name evidence="1" type="ORF">JGI8_00123</name>
</gene>
<accession>A0A0S4NCZ0</accession>
<dbReference type="AlphaFoldDB" id="A0A0P1LIK6"/>
<accession>A0A0P1MQJ9</accession>
<dbReference type="Proteomes" id="UP000182011">
    <property type="component" value="Unassembled WGS sequence"/>
</dbReference>
<dbReference type="PROSITE" id="PS51257">
    <property type="entry name" value="PROKAR_LIPOPROTEIN"/>
    <property type="match status" value="1"/>
</dbReference>
<dbReference type="InterPro" id="IPR013783">
    <property type="entry name" value="Ig-like_fold"/>
</dbReference>
<dbReference type="InterPro" id="IPR036116">
    <property type="entry name" value="FN3_sf"/>
</dbReference>
<dbReference type="Proteomes" id="UP000182200">
    <property type="component" value="Unassembled WGS sequence"/>
</dbReference>
<evidence type="ECO:0000313" key="4">
    <source>
        <dbReference type="Proteomes" id="UP000182200"/>
    </source>
</evidence>
<protein>
    <recommendedName>
        <fullName evidence="5">Fibronectin type III domain-containing protein</fullName>
    </recommendedName>
</protein>
<accession>A0A0P1L8P7</accession>
<accession>A0A0P1LIK6</accession>
<reference evidence="1 4" key="2">
    <citation type="submission" date="2015-11" db="EMBL/GenBank/DDBJ databases">
        <authorList>
            <person name="Varghese N."/>
        </authorList>
    </citation>
    <scope>NUCLEOTIDE SEQUENCE [LARGE SCALE GENOMIC DNA]</scope>
    <source>
        <strain evidence="1 4">JGI-8</strain>
    </source>
</reference>
<dbReference type="RefSeq" id="WP_047133389.1">
    <property type="nucleotide sequence ID" value="NZ_CZVL01000035.1"/>
</dbReference>
<keyword evidence="4" id="KW-1185">Reference proteome</keyword>
<evidence type="ECO:0000313" key="1">
    <source>
        <dbReference type="EMBL" id="CUS77430.1"/>
    </source>
</evidence>
<accession>A0A0P1LW15</accession>